<reference evidence="4" key="1">
    <citation type="journal article" date="2019" name="Int. J. Syst. Evol. Microbiol.">
        <title>The Global Catalogue of Microorganisms (GCM) 10K type strain sequencing project: providing services to taxonomists for standard genome sequencing and annotation.</title>
        <authorList>
            <consortium name="The Broad Institute Genomics Platform"/>
            <consortium name="The Broad Institute Genome Sequencing Center for Infectious Disease"/>
            <person name="Wu L."/>
            <person name="Ma J."/>
        </authorList>
    </citation>
    <scope>NUCLEOTIDE SEQUENCE [LARGE SCALE GENOMIC DNA]</scope>
    <source>
        <strain evidence="4">CCUG 53270</strain>
    </source>
</reference>
<gene>
    <name evidence="3" type="ORF">ACFQ4B_20085</name>
</gene>
<dbReference type="InterPro" id="IPR052350">
    <property type="entry name" value="Metallo-dep_Lactonases"/>
</dbReference>
<dbReference type="InterPro" id="IPR006680">
    <property type="entry name" value="Amidohydro-rel"/>
</dbReference>
<dbReference type="EMBL" id="JBHTLU010000025">
    <property type="protein sequence ID" value="MFD1222427.1"/>
    <property type="molecule type" value="Genomic_DNA"/>
</dbReference>
<dbReference type="SUPFAM" id="SSF51556">
    <property type="entry name" value="Metallo-dependent hydrolases"/>
    <property type="match status" value="1"/>
</dbReference>
<accession>A0ABW3UPT5</accession>
<comment type="caution">
    <text evidence="3">The sequence shown here is derived from an EMBL/GenBank/DDBJ whole genome shotgun (WGS) entry which is preliminary data.</text>
</comment>
<name>A0ABW3UPT5_9BACL</name>
<dbReference type="RefSeq" id="WP_345587472.1">
    <property type="nucleotide sequence ID" value="NZ_BAABJG010000009.1"/>
</dbReference>
<organism evidence="3 4">
    <name type="scientific">Paenibacillus vulneris</name>
    <dbReference type="NCBI Taxonomy" id="1133364"/>
    <lineage>
        <taxon>Bacteria</taxon>
        <taxon>Bacillati</taxon>
        <taxon>Bacillota</taxon>
        <taxon>Bacilli</taxon>
        <taxon>Bacillales</taxon>
        <taxon>Paenibacillaceae</taxon>
        <taxon>Paenibacillus</taxon>
    </lineage>
</organism>
<dbReference type="Proteomes" id="UP001597180">
    <property type="component" value="Unassembled WGS sequence"/>
</dbReference>
<keyword evidence="4" id="KW-1185">Reference proteome</keyword>
<feature type="domain" description="Amidohydrolase-related" evidence="2">
    <location>
        <begin position="3"/>
        <end position="276"/>
    </location>
</feature>
<dbReference type="Gene3D" id="3.20.20.140">
    <property type="entry name" value="Metal-dependent hydrolases"/>
    <property type="match status" value="1"/>
</dbReference>
<comment type="similarity">
    <text evidence="1">Belongs to the metallo-dependent hydrolases superfamily.</text>
</comment>
<dbReference type="Pfam" id="PF04909">
    <property type="entry name" value="Amidohydro_2"/>
    <property type="match status" value="1"/>
</dbReference>
<evidence type="ECO:0000313" key="3">
    <source>
        <dbReference type="EMBL" id="MFD1222427.1"/>
    </source>
</evidence>
<dbReference type="PANTHER" id="PTHR43569">
    <property type="entry name" value="AMIDOHYDROLASE"/>
    <property type="match status" value="1"/>
</dbReference>
<proteinExistence type="inferred from homology"/>
<dbReference type="PANTHER" id="PTHR43569:SF2">
    <property type="entry name" value="AMIDOHYDROLASE-RELATED DOMAIN-CONTAINING PROTEIN"/>
    <property type="match status" value="1"/>
</dbReference>
<dbReference type="InterPro" id="IPR032466">
    <property type="entry name" value="Metal_Hydrolase"/>
</dbReference>
<evidence type="ECO:0000259" key="2">
    <source>
        <dbReference type="Pfam" id="PF04909"/>
    </source>
</evidence>
<protein>
    <submittedName>
        <fullName evidence="3">Amidohydrolase family protein</fullName>
    </submittedName>
</protein>
<evidence type="ECO:0000256" key="1">
    <source>
        <dbReference type="ARBA" id="ARBA00038310"/>
    </source>
</evidence>
<evidence type="ECO:0000313" key="4">
    <source>
        <dbReference type="Proteomes" id="UP001597180"/>
    </source>
</evidence>
<sequence length="276" mass="31991">MKIDAHQHYWKLDRGDYGWLTPDSGVLYRDYLPEQLNGHLKANGISKTVVVQAAPTLAETEFMLSLAEQSETIAGVVGWLDLEDSSYKEHYARLKQNPYFKGIRVMLQDIDMEYAFRPAVLEALRFFEREQFPIDLLIKTHQLEDTVKLLKQLPDLRGVIDHIAKPFISEQQLEPWSTYMAQIAADYPNIYCKLSGMVTEADHQNWREEHFVPYVQHVVSRFGPQRIMYGSDWPVCLLAAEYDDVYKLLESTLPDSLTPSDLEDVFGHNAARFYRL</sequence>